<gene>
    <name evidence="2" type="ORF">Acy02nite_15560</name>
</gene>
<name>A0A919ICR6_9ACTN</name>
<keyword evidence="3" id="KW-1185">Reference proteome</keyword>
<dbReference type="EMBL" id="BOMH01000013">
    <property type="protein sequence ID" value="GID63675.1"/>
    <property type="molecule type" value="Genomic_DNA"/>
</dbReference>
<evidence type="ECO:0000313" key="2">
    <source>
        <dbReference type="EMBL" id="GID63675.1"/>
    </source>
</evidence>
<evidence type="ECO:0000313" key="3">
    <source>
        <dbReference type="Proteomes" id="UP000619479"/>
    </source>
</evidence>
<dbReference type="Proteomes" id="UP000619479">
    <property type="component" value="Unassembled WGS sequence"/>
</dbReference>
<comment type="caution">
    <text evidence="2">The sequence shown here is derived from an EMBL/GenBank/DDBJ whole genome shotgun (WGS) entry which is preliminary data.</text>
</comment>
<evidence type="ECO:0000259" key="1">
    <source>
        <dbReference type="Pfam" id="PF13302"/>
    </source>
</evidence>
<protein>
    <recommendedName>
        <fullName evidence="1">N-acetyltransferase domain-containing protein</fullName>
    </recommendedName>
</protein>
<dbReference type="Pfam" id="PF13302">
    <property type="entry name" value="Acetyltransf_3"/>
    <property type="match status" value="1"/>
</dbReference>
<dbReference type="AlphaFoldDB" id="A0A919ICR6"/>
<accession>A0A919ICR6</accession>
<dbReference type="Gene3D" id="3.40.630.30">
    <property type="match status" value="1"/>
</dbReference>
<dbReference type="GO" id="GO:0016747">
    <property type="term" value="F:acyltransferase activity, transferring groups other than amino-acyl groups"/>
    <property type="evidence" value="ECO:0007669"/>
    <property type="project" value="InterPro"/>
</dbReference>
<sequence>MPESPKSPDRTALTTPRLLLRQWRDDDLDAFAAFTADPEVMRYIHDGSTLDRARTAERIAL</sequence>
<organism evidence="2 3">
    <name type="scientific">Actinoplanes cyaneus</name>
    <dbReference type="NCBI Taxonomy" id="52696"/>
    <lineage>
        <taxon>Bacteria</taxon>
        <taxon>Bacillati</taxon>
        <taxon>Actinomycetota</taxon>
        <taxon>Actinomycetes</taxon>
        <taxon>Micromonosporales</taxon>
        <taxon>Micromonosporaceae</taxon>
        <taxon>Actinoplanes</taxon>
    </lineage>
</organism>
<feature type="domain" description="N-acetyltransferase" evidence="1">
    <location>
        <begin position="17"/>
        <end position="59"/>
    </location>
</feature>
<dbReference type="SUPFAM" id="SSF55729">
    <property type="entry name" value="Acyl-CoA N-acyltransferases (Nat)"/>
    <property type="match status" value="1"/>
</dbReference>
<proteinExistence type="predicted"/>
<dbReference type="InterPro" id="IPR016181">
    <property type="entry name" value="Acyl_CoA_acyltransferase"/>
</dbReference>
<dbReference type="InterPro" id="IPR000182">
    <property type="entry name" value="GNAT_dom"/>
</dbReference>
<reference evidence="2" key="1">
    <citation type="submission" date="2021-01" db="EMBL/GenBank/DDBJ databases">
        <title>Whole genome shotgun sequence of Actinoplanes cyaneus NBRC 14990.</title>
        <authorList>
            <person name="Komaki H."/>
            <person name="Tamura T."/>
        </authorList>
    </citation>
    <scope>NUCLEOTIDE SEQUENCE</scope>
    <source>
        <strain evidence="2">NBRC 14990</strain>
    </source>
</reference>